<reference evidence="3" key="1">
    <citation type="submission" date="2017-02" db="UniProtKB">
        <authorList>
            <consortium name="WormBaseParasite"/>
        </authorList>
    </citation>
    <scope>IDENTIFICATION</scope>
</reference>
<organism evidence="3">
    <name type="scientific">Brugia timori</name>
    <dbReference type="NCBI Taxonomy" id="42155"/>
    <lineage>
        <taxon>Eukaryota</taxon>
        <taxon>Metazoa</taxon>
        <taxon>Ecdysozoa</taxon>
        <taxon>Nematoda</taxon>
        <taxon>Chromadorea</taxon>
        <taxon>Rhabditida</taxon>
        <taxon>Spirurina</taxon>
        <taxon>Spiruromorpha</taxon>
        <taxon>Filarioidea</taxon>
        <taxon>Onchocercidae</taxon>
        <taxon>Brugia</taxon>
    </lineage>
</organism>
<name>A0A0R3Q5H2_9BILA</name>
<protein>
    <submittedName>
        <fullName evidence="3">DUF1801 domain-containing protein</fullName>
    </submittedName>
</protein>
<gene>
    <name evidence="1" type="ORF">BTMF_LOCUS904</name>
</gene>
<dbReference type="PANTHER" id="PTHR46355:SF1">
    <property type="entry name" value="STING ER EXIT PROTEIN"/>
    <property type="match status" value="1"/>
</dbReference>
<dbReference type="Proteomes" id="UP000280834">
    <property type="component" value="Unassembled WGS sequence"/>
</dbReference>
<dbReference type="EMBL" id="UZAG01000584">
    <property type="protein sequence ID" value="VDO08921.1"/>
    <property type="molecule type" value="Genomic_DNA"/>
</dbReference>
<dbReference type="STRING" id="42155.A0A0R3Q5H2"/>
<dbReference type="GO" id="GO:0090158">
    <property type="term" value="P:endoplasmic reticulum membrane organization"/>
    <property type="evidence" value="ECO:0007669"/>
    <property type="project" value="TreeGrafter"/>
</dbReference>
<evidence type="ECO:0000313" key="3">
    <source>
        <dbReference type="WBParaSite" id="BTMF_0000156701-mRNA-1"/>
    </source>
</evidence>
<evidence type="ECO:0000313" key="2">
    <source>
        <dbReference type="Proteomes" id="UP000280834"/>
    </source>
</evidence>
<dbReference type="PANTHER" id="PTHR46355">
    <property type="entry name" value="UPF0428 PROTEIN CXORF56"/>
    <property type="match status" value="1"/>
</dbReference>
<proteinExistence type="predicted"/>
<dbReference type="GO" id="GO:0005737">
    <property type="term" value="C:cytoplasm"/>
    <property type="evidence" value="ECO:0007669"/>
    <property type="project" value="GOC"/>
</dbReference>
<sequence>MTKHVKNQGKVGSVTVSTVEEAEDELEAVSETLLNELRTWKKLYPYSALCITPYFAISEYDIIIFGQSVNGLDFKREIAESYTLNARMIEYQMKRKGMLKNQISEELIEAKKRREENKRGTLL</sequence>
<dbReference type="AlphaFoldDB" id="A0A0R3Q5H2"/>
<dbReference type="InterPro" id="IPR029704">
    <property type="entry name" value="STEEP-like"/>
</dbReference>
<dbReference type="WBParaSite" id="BTMF_0000156701-mRNA-1">
    <property type="protein sequence ID" value="BTMF_0000156701-mRNA-1"/>
    <property type="gene ID" value="BTMF_0000156701"/>
</dbReference>
<dbReference type="GO" id="GO:0006888">
    <property type="term" value="P:endoplasmic reticulum to Golgi vesicle-mediated transport"/>
    <property type="evidence" value="ECO:0007669"/>
    <property type="project" value="TreeGrafter"/>
</dbReference>
<evidence type="ECO:0000313" key="1">
    <source>
        <dbReference type="EMBL" id="VDO08921.1"/>
    </source>
</evidence>
<keyword evidence="2" id="KW-1185">Reference proteome</keyword>
<reference evidence="1 2" key="2">
    <citation type="submission" date="2018-11" db="EMBL/GenBank/DDBJ databases">
        <authorList>
            <consortium name="Pathogen Informatics"/>
        </authorList>
    </citation>
    <scope>NUCLEOTIDE SEQUENCE [LARGE SCALE GENOMIC DNA]</scope>
</reference>
<accession>A0A0R3Q5H2</accession>